<dbReference type="PANTHER" id="PTHR12277:SF81">
    <property type="entry name" value="PROTEIN ABHD13"/>
    <property type="match status" value="1"/>
</dbReference>
<dbReference type="RefSeq" id="WP_211853835.1">
    <property type="nucleotide sequence ID" value="NZ_JAAGBB010000020.1"/>
</dbReference>
<proteinExistence type="predicted"/>
<evidence type="ECO:0000313" key="3">
    <source>
        <dbReference type="Proteomes" id="UP001196870"/>
    </source>
</evidence>
<dbReference type="InterPro" id="IPR029058">
    <property type="entry name" value="AB_hydrolase_fold"/>
</dbReference>
<name>A0ABS5F0V8_9PROT</name>
<dbReference type="InterPro" id="IPR000073">
    <property type="entry name" value="AB_hydrolase_1"/>
</dbReference>
<dbReference type="SUPFAM" id="SSF53474">
    <property type="entry name" value="alpha/beta-Hydrolases"/>
    <property type="match status" value="1"/>
</dbReference>
<feature type="domain" description="AB hydrolase-1" evidence="1">
    <location>
        <begin position="70"/>
        <end position="197"/>
    </location>
</feature>
<comment type="caution">
    <text evidence="2">The sequence shown here is derived from an EMBL/GenBank/DDBJ whole genome shotgun (WGS) entry which is preliminary data.</text>
</comment>
<reference evidence="3" key="1">
    <citation type="journal article" date="2021" name="Syst. Appl. Microbiol.">
        <title>Roseomonas hellenica sp. nov., isolated from roots of wild-growing Alkanna tinctoria.</title>
        <authorList>
            <person name="Rat A."/>
            <person name="Naranjo H.D."/>
            <person name="Lebbe L."/>
            <person name="Cnockaert M."/>
            <person name="Krigas N."/>
            <person name="Grigoriadou K."/>
            <person name="Maloupa E."/>
            <person name="Willems A."/>
        </authorList>
    </citation>
    <scope>NUCLEOTIDE SEQUENCE [LARGE SCALE GENOMIC DNA]</scope>
    <source>
        <strain evidence="3">LMG 31523</strain>
    </source>
</reference>
<dbReference type="EMBL" id="JAAGBB010000020">
    <property type="protein sequence ID" value="MBR0666166.1"/>
    <property type="molecule type" value="Genomic_DNA"/>
</dbReference>
<dbReference type="Gene3D" id="3.40.50.1820">
    <property type="entry name" value="alpha/beta hydrolase"/>
    <property type="match status" value="1"/>
</dbReference>
<organism evidence="2 3">
    <name type="scientific">Plastoroseomonas hellenica</name>
    <dbReference type="NCBI Taxonomy" id="2687306"/>
    <lineage>
        <taxon>Bacteria</taxon>
        <taxon>Pseudomonadati</taxon>
        <taxon>Pseudomonadota</taxon>
        <taxon>Alphaproteobacteria</taxon>
        <taxon>Acetobacterales</taxon>
        <taxon>Acetobacteraceae</taxon>
        <taxon>Plastoroseomonas</taxon>
    </lineage>
</organism>
<dbReference type="Pfam" id="PF00561">
    <property type="entry name" value="Abhydrolase_1"/>
    <property type="match status" value="1"/>
</dbReference>
<dbReference type="PANTHER" id="PTHR12277">
    <property type="entry name" value="ALPHA/BETA HYDROLASE DOMAIN-CONTAINING PROTEIN"/>
    <property type="match status" value="1"/>
</dbReference>
<sequence length="269" mass="28664">MGLLLAAVAAAALLLLVVFLFQHRLMYFPDRTRPDPVLAGLHGVIEGHVTAEDGLRLLTWTVPPAGDDKPVLLYLHGNGGNLLHRAPRIQRFAALGWGVVMLEWRGYGGNPGSPSEPGLLRDARAALAAIAEAGIPASRIVLWGESLGTGIAVALAAERPDAVAAVLLESPYTSMLALAARHYRWLPARWLLRDRYDSLARIGGITAPILIMTGGRDWLVPPAMGDALAAAARAPVERWNAPEAGHNDLGAAGAVEAAAEFLGRHLRHR</sequence>
<dbReference type="GO" id="GO:0016787">
    <property type="term" value="F:hydrolase activity"/>
    <property type="evidence" value="ECO:0007669"/>
    <property type="project" value="UniProtKB-KW"/>
</dbReference>
<evidence type="ECO:0000313" key="2">
    <source>
        <dbReference type="EMBL" id="MBR0666166.1"/>
    </source>
</evidence>
<protein>
    <submittedName>
        <fullName evidence="2">Alpha/beta hydrolase</fullName>
    </submittedName>
</protein>
<evidence type="ECO:0000259" key="1">
    <source>
        <dbReference type="Pfam" id="PF00561"/>
    </source>
</evidence>
<keyword evidence="2" id="KW-0378">Hydrolase</keyword>
<gene>
    <name evidence="2" type="ORF">GXW71_17530</name>
</gene>
<keyword evidence="3" id="KW-1185">Reference proteome</keyword>
<accession>A0ABS5F0V8</accession>
<dbReference type="Proteomes" id="UP001196870">
    <property type="component" value="Unassembled WGS sequence"/>
</dbReference>